<dbReference type="OrthoDB" id="9806522at2"/>
<accession>R9GYA5</accession>
<feature type="transmembrane region" description="Helical" evidence="7">
    <location>
        <begin position="12"/>
        <end position="33"/>
    </location>
</feature>
<dbReference type="InterPro" id="IPR027470">
    <property type="entry name" value="Cation_efflux_CTD"/>
</dbReference>
<evidence type="ECO:0000256" key="7">
    <source>
        <dbReference type="SAM" id="Phobius"/>
    </source>
</evidence>
<keyword evidence="4 7" id="KW-0812">Transmembrane</keyword>
<gene>
    <name evidence="10" type="ORF">ADIARSV_0139</name>
</gene>
<keyword evidence="5 7" id="KW-1133">Transmembrane helix</keyword>
<dbReference type="InterPro" id="IPR027469">
    <property type="entry name" value="Cation_efflux_TMD_sf"/>
</dbReference>
<feature type="transmembrane region" description="Helical" evidence="7">
    <location>
        <begin position="117"/>
        <end position="138"/>
    </location>
</feature>
<evidence type="ECO:0000256" key="3">
    <source>
        <dbReference type="ARBA" id="ARBA00022448"/>
    </source>
</evidence>
<evidence type="ECO:0000259" key="8">
    <source>
        <dbReference type="Pfam" id="PF01545"/>
    </source>
</evidence>
<reference evidence="10 11" key="1">
    <citation type="journal article" date="2013" name="Genome Announc.">
        <title>Draft Genome Sequence of Arcticibacter svalbardensis Strain MN12-7T, a Member of the Family Sphingobacteriaceae Isolated from an Arctic Soil Sample.</title>
        <authorList>
            <person name="Shivaji S."/>
            <person name="Ara S."/>
            <person name="Prasad S."/>
            <person name="Manasa B.P."/>
            <person name="Begum Z."/>
            <person name="Singh A."/>
            <person name="Kumar Pinnaka A."/>
        </authorList>
    </citation>
    <scope>NUCLEOTIDE SEQUENCE [LARGE SCALE GENOMIC DNA]</scope>
    <source>
        <strain evidence="10 11">MN12-7</strain>
    </source>
</reference>
<dbReference type="PANTHER" id="PTHR43840">
    <property type="entry name" value="MITOCHONDRIAL METAL TRANSPORTER 1-RELATED"/>
    <property type="match status" value="1"/>
</dbReference>
<dbReference type="PANTHER" id="PTHR43840:SF15">
    <property type="entry name" value="MITOCHONDRIAL METAL TRANSPORTER 1-RELATED"/>
    <property type="match status" value="1"/>
</dbReference>
<dbReference type="SUPFAM" id="SSF160240">
    <property type="entry name" value="Cation efflux protein cytoplasmic domain-like"/>
    <property type="match status" value="1"/>
</dbReference>
<feature type="domain" description="Cation efflux protein transmembrane" evidence="8">
    <location>
        <begin position="18"/>
        <end position="211"/>
    </location>
</feature>
<keyword evidence="3" id="KW-0813">Transport</keyword>
<evidence type="ECO:0000313" key="11">
    <source>
        <dbReference type="Proteomes" id="UP000014174"/>
    </source>
</evidence>
<dbReference type="Gene3D" id="3.30.70.1350">
    <property type="entry name" value="Cation efflux protein, cytoplasmic domain"/>
    <property type="match status" value="1"/>
</dbReference>
<sequence length="304" mass="33455">MKDIKLDPSIKAIRTTQLGIVVSIILVFVKAAGGHFGHSYALIADATETGADIVSSLLLWVGLRYSLKPADERHPYGHGKAEPLAAILISLFLVVAAVWIGFNAIHFINTPHEGPRVFTLWILILVIGIKEALYKYVLKVGKELNSQAVKADAFHHRSDAITSVAAFIGIVIAIFGGKGFEVADDWAALIASFLIVYNAYNILKPAFDEIMDSAPSNEIVNQVRNIAQNVKDVSAIEKCYVRKMGFDYFIDLHILVNADLTVSDGHTIAHMVKDKLMKSNTHIKGAIIHVEPYVIKHNSHNIVR</sequence>
<feature type="transmembrane region" description="Helical" evidence="7">
    <location>
        <begin position="159"/>
        <end position="180"/>
    </location>
</feature>
<dbReference type="NCBIfam" id="TIGR01297">
    <property type="entry name" value="CDF"/>
    <property type="match status" value="1"/>
</dbReference>
<comment type="subcellular location">
    <subcellularLocation>
        <location evidence="1">Membrane</location>
        <topology evidence="1">Multi-pass membrane protein</topology>
    </subcellularLocation>
</comment>
<dbReference type="InterPro" id="IPR058533">
    <property type="entry name" value="Cation_efflux_TM"/>
</dbReference>
<evidence type="ECO:0000259" key="9">
    <source>
        <dbReference type="Pfam" id="PF16916"/>
    </source>
</evidence>
<keyword evidence="6 7" id="KW-0472">Membrane</keyword>
<proteinExistence type="inferred from homology"/>
<dbReference type="EMBL" id="AQPN01000002">
    <property type="protein sequence ID" value="EOR96716.1"/>
    <property type="molecule type" value="Genomic_DNA"/>
</dbReference>
<feature type="transmembrane region" description="Helical" evidence="7">
    <location>
        <begin position="186"/>
        <end position="203"/>
    </location>
</feature>
<evidence type="ECO:0000256" key="4">
    <source>
        <dbReference type="ARBA" id="ARBA00022692"/>
    </source>
</evidence>
<name>R9GYA5_9SPHI</name>
<feature type="transmembrane region" description="Helical" evidence="7">
    <location>
        <begin position="84"/>
        <end position="105"/>
    </location>
</feature>
<dbReference type="GO" id="GO:0016020">
    <property type="term" value="C:membrane"/>
    <property type="evidence" value="ECO:0007669"/>
    <property type="project" value="UniProtKB-SubCell"/>
</dbReference>
<dbReference type="GO" id="GO:0008324">
    <property type="term" value="F:monoatomic cation transmembrane transporter activity"/>
    <property type="evidence" value="ECO:0007669"/>
    <property type="project" value="InterPro"/>
</dbReference>
<dbReference type="InterPro" id="IPR050291">
    <property type="entry name" value="CDF_Transporter"/>
</dbReference>
<dbReference type="InterPro" id="IPR002524">
    <property type="entry name" value="Cation_efflux"/>
</dbReference>
<dbReference type="STRING" id="1150600.ADIARSV_0139"/>
<dbReference type="eggNOG" id="COG0053">
    <property type="taxonomic scope" value="Bacteria"/>
</dbReference>
<dbReference type="PATRIC" id="fig|1150600.3.peg.137"/>
<dbReference type="Proteomes" id="UP000014174">
    <property type="component" value="Unassembled WGS sequence"/>
</dbReference>
<comment type="caution">
    <text evidence="10">The sequence shown here is derived from an EMBL/GenBank/DDBJ whole genome shotgun (WGS) entry which is preliminary data.</text>
</comment>
<evidence type="ECO:0000256" key="2">
    <source>
        <dbReference type="ARBA" id="ARBA00008114"/>
    </source>
</evidence>
<organism evidence="10 11">
    <name type="scientific">Arcticibacter svalbardensis MN12-7</name>
    <dbReference type="NCBI Taxonomy" id="1150600"/>
    <lineage>
        <taxon>Bacteria</taxon>
        <taxon>Pseudomonadati</taxon>
        <taxon>Bacteroidota</taxon>
        <taxon>Sphingobacteriia</taxon>
        <taxon>Sphingobacteriales</taxon>
        <taxon>Sphingobacteriaceae</taxon>
        <taxon>Arcticibacter</taxon>
    </lineage>
</organism>
<evidence type="ECO:0000313" key="10">
    <source>
        <dbReference type="EMBL" id="EOR96716.1"/>
    </source>
</evidence>
<evidence type="ECO:0000256" key="6">
    <source>
        <dbReference type="ARBA" id="ARBA00023136"/>
    </source>
</evidence>
<keyword evidence="11" id="KW-1185">Reference proteome</keyword>
<protein>
    <submittedName>
        <fullName evidence="10">Cobalt-zinc-cadmium resistance protein</fullName>
    </submittedName>
</protein>
<comment type="similarity">
    <text evidence="2">Belongs to the cation diffusion facilitator (CDF) transporter (TC 2.A.4) family.</text>
</comment>
<dbReference type="Gene3D" id="1.20.1510.10">
    <property type="entry name" value="Cation efflux protein transmembrane domain"/>
    <property type="match status" value="1"/>
</dbReference>
<evidence type="ECO:0000256" key="1">
    <source>
        <dbReference type="ARBA" id="ARBA00004141"/>
    </source>
</evidence>
<dbReference type="InterPro" id="IPR036837">
    <property type="entry name" value="Cation_efflux_CTD_sf"/>
</dbReference>
<dbReference type="Pfam" id="PF01545">
    <property type="entry name" value="Cation_efflux"/>
    <property type="match status" value="1"/>
</dbReference>
<evidence type="ECO:0000256" key="5">
    <source>
        <dbReference type="ARBA" id="ARBA00022989"/>
    </source>
</evidence>
<dbReference type="SUPFAM" id="SSF161111">
    <property type="entry name" value="Cation efflux protein transmembrane domain-like"/>
    <property type="match status" value="1"/>
</dbReference>
<dbReference type="FunFam" id="1.20.1510.10:FF:000006">
    <property type="entry name" value="Divalent cation efflux transporter"/>
    <property type="match status" value="1"/>
</dbReference>
<feature type="domain" description="Cation efflux protein cytoplasmic" evidence="9">
    <location>
        <begin position="215"/>
        <end position="293"/>
    </location>
</feature>
<dbReference type="Pfam" id="PF16916">
    <property type="entry name" value="ZT_dimer"/>
    <property type="match status" value="1"/>
</dbReference>
<dbReference type="AlphaFoldDB" id="R9GYA5"/>